<protein>
    <submittedName>
        <fullName evidence="2">Iron-sulfur cluster-binding protein</fullName>
    </submittedName>
</protein>
<name>A0A090Q7U4_NONUL</name>
<reference evidence="2 3" key="1">
    <citation type="journal article" date="2014" name="Genome Announc.">
        <title>Draft Genome Sequences of Marine Flavobacterium Nonlabens Strains NR17, NR24, NR27, NR32, NR33, and Ara13.</title>
        <authorList>
            <person name="Nakanishi M."/>
            <person name="Meirelles P."/>
            <person name="Suzuki R."/>
            <person name="Takatani N."/>
            <person name="Mino S."/>
            <person name="Suda W."/>
            <person name="Oshima K."/>
            <person name="Hattori M."/>
            <person name="Ohkuma M."/>
            <person name="Hosokawa M."/>
            <person name="Miyashita K."/>
            <person name="Thompson F.L."/>
            <person name="Niwa A."/>
            <person name="Sawabe T."/>
            <person name="Sawabe T."/>
        </authorList>
    </citation>
    <scope>NUCLEOTIDE SEQUENCE [LARGE SCALE GENOMIC DNA]</scope>
    <source>
        <strain evidence="3">JCM19314</strain>
    </source>
</reference>
<dbReference type="Pfam" id="PF00557">
    <property type="entry name" value="Peptidase_M24"/>
    <property type="match status" value="1"/>
</dbReference>
<gene>
    <name evidence="2" type="ORF">JCM19314_3185</name>
</gene>
<proteinExistence type="predicted"/>
<dbReference type="Proteomes" id="UP000029226">
    <property type="component" value="Unassembled WGS sequence"/>
</dbReference>
<feature type="domain" description="Peptidase M24" evidence="1">
    <location>
        <begin position="10"/>
        <end position="154"/>
    </location>
</feature>
<accession>A0A090Q7U4</accession>
<evidence type="ECO:0000313" key="3">
    <source>
        <dbReference type="Proteomes" id="UP000029226"/>
    </source>
</evidence>
<evidence type="ECO:0000313" key="2">
    <source>
        <dbReference type="EMBL" id="GAK99154.1"/>
    </source>
</evidence>
<dbReference type="InterPro" id="IPR000994">
    <property type="entry name" value="Pept_M24"/>
</dbReference>
<organism evidence="2 3">
    <name type="scientific">Nonlabens ulvanivorans</name>
    <name type="common">Persicivirga ulvanivorans</name>
    <dbReference type="NCBI Taxonomy" id="906888"/>
    <lineage>
        <taxon>Bacteria</taxon>
        <taxon>Pseudomonadati</taxon>
        <taxon>Bacteroidota</taxon>
        <taxon>Flavobacteriia</taxon>
        <taxon>Flavobacteriales</taxon>
        <taxon>Flavobacteriaceae</taxon>
        <taxon>Nonlabens</taxon>
    </lineage>
</organism>
<dbReference type="SUPFAM" id="SSF55920">
    <property type="entry name" value="Creatinase/aminopeptidase"/>
    <property type="match status" value="1"/>
</dbReference>
<comment type="caution">
    <text evidence="2">The sequence shown here is derived from an EMBL/GenBank/DDBJ whole genome shotgun (WGS) entry which is preliminary data.</text>
</comment>
<evidence type="ECO:0000259" key="1">
    <source>
        <dbReference type="Pfam" id="PF00557"/>
    </source>
</evidence>
<dbReference type="EMBL" id="BBMM01000001">
    <property type="protein sequence ID" value="GAK99154.1"/>
    <property type="molecule type" value="Genomic_DNA"/>
</dbReference>
<dbReference type="AlphaFoldDB" id="A0A090Q7U4"/>
<sequence length="163" mass="18797">MNDVLKNLIAAEAKAAQLFQEIENRSIIVAGKTEKEINTEVFQLADELFGIKKYWHKRIVRAGANTLHPYDENPADLRIQEDDIVFLDFGPILEEWEADYGRTYVIGTDPLKIKLQKDIETAWQECRDYYFSQTDLTGAAFYDYCVQKATEHGWEFGVLSPVI</sequence>
<dbReference type="InterPro" id="IPR036005">
    <property type="entry name" value="Creatinase/aminopeptidase-like"/>
</dbReference>
<dbReference type="Gene3D" id="3.90.230.10">
    <property type="entry name" value="Creatinase/methionine aminopeptidase superfamily"/>
    <property type="match status" value="1"/>
</dbReference>